<name>A0A9P4HV67_9PEZI</name>
<keyword evidence="4" id="KW-0010">Activator</keyword>
<evidence type="ECO:0000313" key="7">
    <source>
        <dbReference type="Proteomes" id="UP000799776"/>
    </source>
</evidence>
<dbReference type="GO" id="GO:0006357">
    <property type="term" value="P:regulation of transcription by RNA polymerase II"/>
    <property type="evidence" value="ECO:0007669"/>
    <property type="project" value="InterPro"/>
</dbReference>
<accession>A0A9P4HV67</accession>
<proteinExistence type="inferred from homology"/>
<comment type="function">
    <text evidence="4">Component of the Mediator complex, a coactivator involved in the regulated transcription of nearly all RNA polymerase II-dependent genes. Mediator functions as a bridge to convey information from gene-specific regulatory proteins to the basal RNA polymerase II transcription machinery. Mediator is recruited to promoters by direct interactions with regulatory proteins and serves as a scaffold for the assembly of a functional preinitiation complex with RNA polymerase II and the general transcription factors.</text>
</comment>
<keyword evidence="4" id="KW-0805">Transcription regulation</keyword>
<dbReference type="OrthoDB" id="1854899at2759"/>
<evidence type="ECO:0000256" key="5">
    <source>
        <dbReference type="SAM" id="MobiDB-lite"/>
    </source>
</evidence>
<evidence type="ECO:0000256" key="4">
    <source>
        <dbReference type="RuleBase" id="RU364152"/>
    </source>
</evidence>
<dbReference type="GO" id="GO:0016592">
    <property type="term" value="C:mediator complex"/>
    <property type="evidence" value="ECO:0007669"/>
    <property type="project" value="InterPro"/>
</dbReference>
<evidence type="ECO:0000256" key="2">
    <source>
        <dbReference type="ARBA" id="ARBA00010743"/>
    </source>
</evidence>
<comment type="subcellular location">
    <subcellularLocation>
        <location evidence="1 4">Nucleus</location>
    </subcellularLocation>
</comment>
<evidence type="ECO:0000256" key="3">
    <source>
        <dbReference type="ARBA" id="ARBA00023242"/>
    </source>
</evidence>
<keyword evidence="4" id="KW-0804">Transcription</keyword>
<sequence>MAVTGIFFLPTTGPAATAPVASASLSASSPVHRLTARLIHKHNTAPLGPWLLQHRLYRSTPADPADKSPPRSQNLLTLEHHPKTAFVHISGNDSVGQDGQGATVAIPVQQLQDFAVLVNTKFPALWVPRAVSQVVGGAAYSIGEFVVRMGELRDHKSGQEVIRGIIVSIHMGSSSDAEEGTSRTLSADDAANDEEDLEASKTLVRGLWEDFGEKGAREFWTTKTAEGQEELWQEVKLWCEALRS</sequence>
<reference evidence="6" key="1">
    <citation type="journal article" date="2020" name="Stud. Mycol.">
        <title>101 Dothideomycetes genomes: a test case for predicting lifestyles and emergence of pathogens.</title>
        <authorList>
            <person name="Haridas S."/>
            <person name="Albert R."/>
            <person name="Binder M."/>
            <person name="Bloem J."/>
            <person name="Labutti K."/>
            <person name="Salamov A."/>
            <person name="Andreopoulos B."/>
            <person name="Baker S."/>
            <person name="Barry K."/>
            <person name="Bills G."/>
            <person name="Bluhm B."/>
            <person name="Cannon C."/>
            <person name="Castanera R."/>
            <person name="Culley D."/>
            <person name="Daum C."/>
            <person name="Ezra D."/>
            <person name="Gonzalez J."/>
            <person name="Henrissat B."/>
            <person name="Kuo A."/>
            <person name="Liang C."/>
            <person name="Lipzen A."/>
            <person name="Lutzoni F."/>
            <person name="Magnuson J."/>
            <person name="Mondo S."/>
            <person name="Nolan M."/>
            <person name="Ohm R."/>
            <person name="Pangilinan J."/>
            <person name="Park H.-J."/>
            <person name="Ramirez L."/>
            <person name="Alfaro M."/>
            <person name="Sun H."/>
            <person name="Tritt A."/>
            <person name="Yoshinaga Y."/>
            <person name="Zwiers L.-H."/>
            <person name="Turgeon B."/>
            <person name="Goodwin S."/>
            <person name="Spatafora J."/>
            <person name="Crous P."/>
            <person name="Grigoriev I."/>
        </authorList>
    </citation>
    <scope>NUCLEOTIDE SEQUENCE</scope>
    <source>
        <strain evidence="6">CBS 121410</strain>
    </source>
</reference>
<dbReference type="InterPro" id="IPR013921">
    <property type="entry name" value="Mediator_Med20"/>
</dbReference>
<comment type="similarity">
    <text evidence="2 4">Belongs to the Mediator complex subunit 20 family.</text>
</comment>
<protein>
    <recommendedName>
        <fullName evidence="4">Mediator of RNA polymerase II transcription subunit 20</fullName>
    </recommendedName>
    <alternativeName>
        <fullName evidence="4">Mediator complex subunit 20</fullName>
    </alternativeName>
</protein>
<keyword evidence="3 4" id="KW-0539">Nucleus</keyword>
<dbReference type="EMBL" id="ML978724">
    <property type="protein sequence ID" value="KAF2086528.1"/>
    <property type="molecule type" value="Genomic_DNA"/>
</dbReference>
<evidence type="ECO:0000256" key="1">
    <source>
        <dbReference type="ARBA" id="ARBA00004123"/>
    </source>
</evidence>
<dbReference type="GO" id="GO:0003712">
    <property type="term" value="F:transcription coregulator activity"/>
    <property type="evidence" value="ECO:0007669"/>
    <property type="project" value="InterPro"/>
</dbReference>
<gene>
    <name evidence="4" type="primary">MED20</name>
    <name evidence="6" type="ORF">K490DRAFT_57818</name>
</gene>
<comment type="subunit">
    <text evidence="4">Component of the Mediator complex.</text>
</comment>
<keyword evidence="7" id="KW-1185">Reference proteome</keyword>
<feature type="region of interest" description="Disordered" evidence="5">
    <location>
        <begin position="173"/>
        <end position="194"/>
    </location>
</feature>
<evidence type="ECO:0000313" key="6">
    <source>
        <dbReference type="EMBL" id="KAF2086528.1"/>
    </source>
</evidence>
<organism evidence="6 7">
    <name type="scientific">Saccharata proteae CBS 121410</name>
    <dbReference type="NCBI Taxonomy" id="1314787"/>
    <lineage>
        <taxon>Eukaryota</taxon>
        <taxon>Fungi</taxon>
        <taxon>Dikarya</taxon>
        <taxon>Ascomycota</taxon>
        <taxon>Pezizomycotina</taxon>
        <taxon>Dothideomycetes</taxon>
        <taxon>Dothideomycetes incertae sedis</taxon>
        <taxon>Botryosphaeriales</taxon>
        <taxon>Saccharataceae</taxon>
        <taxon>Saccharata</taxon>
    </lineage>
</organism>
<dbReference type="AlphaFoldDB" id="A0A9P4HV67"/>
<comment type="caution">
    <text evidence="6">The sequence shown here is derived from an EMBL/GenBank/DDBJ whole genome shotgun (WGS) entry which is preliminary data.</text>
</comment>
<dbReference type="Pfam" id="PF08612">
    <property type="entry name" value="Med20"/>
    <property type="match status" value="1"/>
</dbReference>
<dbReference type="Proteomes" id="UP000799776">
    <property type="component" value="Unassembled WGS sequence"/>
</dbReference>